<name>K1NTV2_9LACO</name>
<dbReference type="PROSITE" id="PS00211">
    <property type="entry name" value="ABC_TRANSPORTER_1"/>
    <property type="match status" value="1"/>
</dbReference>
<evidence type="ECO:0000313" key="11">
    <source>
        <dbReference type="Proteomes" id="UP000004722"/>
    </source>
</evidence>
<keyword evidence="2" id="KW-0813">Transport</keyword>
<evidence type="ECO:0000259" key="9">
    <source>
        <dbReference type="PROSITE" id="PS50893"/>
    </source>
</evidence>
<dbReference type="InterPro" id="IPR003593">
    <property type="entry name" value="AAA+_ATPase"/>
</dbReference>
<keyword evidence="7" id="KW-1133">Transmembrane helix</keyword>
<comment type="subcellular location">
    <subcellularLocation>
        <location evidence="1">Cell membrane</location>
        <topology evidence="1">Multi-pass membrane protein</topology>
    </subcellularLocation>
</comment>
<evidence type="ECO:0000256" key="6">
    <source>
        <dbReference type="ARBA" id="ARBA00022840"/>
    </source>
</evidence>
<dbReference type="PANTHER" id="PTHR24221">
    <property type="entry name" value="ATP-BINDING CASSETTE SUB-FAMILY B"/>
    <property type="match status" value="1"/>
</dbReference>
<dbReference type="InterPro" id="IPR027417">
    <property type="entry name" value="P-loop_NTPase"/>
</dbReference>
<reference evidence="10 11" key="1">
    <citation type="submission" date="2012-07" db="EMBL/GenBank/DDBJ databases">
        <title>The Genome Sequence of Lactobacillus crispatus FB077-07.</title>
        <authorList>
            <consortium name="The Broad Institute Genome Sequencing Platform"/>
            <person name="Earl A."/>
            <person name="Ward D."/>
            <person name="Feldgarden M."/>
            <person name="Gevers D."/>
            <person name="Saerens B."/>
            <person name="Vaneechoutte M."/>
            <person name="Walker B."/>
            <person name="Young S.K."/>
            <person name="Zeng Q."/>
            <person name="Gargeya S."/>
            <person name="Fitzgerald M."/>
            <person name="Haas B."/>
            <person name="Abouelleil A."/>
            <person name="Alvarado L."/>
            <person name="Arachchi H.M."/>
            <person name="Berlin A.M."/>
            <person name="Chapman S.B."/>
            <person name="Goldberg J."/>
            <person name="Griggs A."/>
            <person name="Gujja S."/>
            <person name="Hansen M."/>
            <person name="Howarth C."/>
            <person name="Imamovic A."/>
            <person name="Larimer J."/>
            <person name="McCowen C."/>
            <person name="Montmayeur A."/>
            <person name="Murphy C."/>
            <person name="Neiman D."/>
            <person name="Pearson M."/>
            <person name="Priest M."/>
            <person name="Roberts A."/>
            <person name="Saif S."/>
            <person name="Shea T."/>
            <person name="Sisk P."/>
            <person name="Sykes S."/>
            <person name="Wortman J."/>
            <person name="Nusbaum C."/>
            <person name="Birren B."/>
        </authorList>
    </citation>
    <scope>NUCLEOTIDE SEQUENCE [LARGE SCALE GENOMIC DNA]</scope>
    <source>
        <strain evidence="10 11">FB077-07</strain>
    </source>
</reference>
<dbReference type="PANTHER" id="PTHR24221:SF654">
    <property type="entry name" value="ATP-BINDING CASSETTE SUB-FAMILY B MEMBER 6"/>
    <property type="match status" value="1"/>
</dbReference>
<dbReference type="EMBL" id="AGZG01000041">
    <property type="protein sequence ID" value="EKB71649.1"/>
    <property type="molecule type" value="Genomic_DNA"/>
</dbReference>
<accession>K1NTV2</accession>
<evidence type="ECO:0000256" key="1">
    <source>
        <dbReference type="ARBA" id="ARBA00004651"/>
    </source>
</evidence>
<dbReference type="Proteomes" id="UP000004722">
    <property type="component" value="Unassembled WGS sequence"/>
</dbReference>
<keyword evidence="5" id="KW-0547">Nucleotide-binding</keyword>
<keyword evidence="6" id="KW-0067">ATP-binding</keyword>
<dbReference type="InterPro" id="IPR017871">
    <property type="entry name" value="ABC_transporter-like_CS"/>
</dbReference>
<feature type="domain" description="ABC transporter" evidence="9">
    <location>
        <begin position="2"/>
        <end position="227"/>
    </location>
</feature>
<evidence type="ECO:0000256" key="8">
    <source>
        <dbReference type="ARBA" id="ARBA00023136"/>
    </source>
</evidence>
<keyword evidence="3" id="KW-1003">Cell membrane</keyword>
<dbReference type="GO" id="GO:0016887">
    <property type="term" value="F:ATP hydrolysis activity"/>
    <property type="evidence" value="ECO:0007669"/>
    <property type="project" value="InterPro"/>
</dbReference>
<dbReference type="GO" id="GO:0005886">
    <property type="term" value="C:plasma membrane"/>
    <property type="evidence" value="ECO:0007669"/>
    <property type="project" value="UniProtKB-SubCell"/>
</dbReference>
<dbReference type="FunFam" id="3.40.50.300:FF:000854">
    <property type="entry name" value="Multidrug ABC transporter ATP-binding protein"/>
    <property type="match status" value="1"/>
</dbReference>
<dbReference type="SMART" id="SM00382">
    <property type="entry name" value="AAA"/>
    <property type="match status" value="1"/>
</dbReference>
<dbReference type="PATRIC" id="fig|883092.3.peg.777"/>
<dbReference type="InterPro" id="IPR039421">
    <property type="entry name" value="Type_1_exporter"/>
</dbReference>
<dbReference type="SUPFAM" id="SSF52540">
    <property type="entry name" value="P-loop containing nucleoside triphosphate hydrolases"/>
    <property type="match status" value="1"/>
</dbReference>
<dbReference type="PROSITE" id="PS50893">
    <property type="entry name" value="ABC_TRANSPORTER_2"/>
    <property type="match status" value="1"/>
</dbReference>
<dbReference type="InterPro" id="IPR003439">
    <property type="entry name" value="ABC_transporter-like_ATP-bd"/>
</dbReference>
<sequence>MLHFNFKSGKDINLKIEPNDKLAIVGMSGSGKSTMVKLLVDFFSPSKGKLTFNGFNSTKVDKHVLRSYVNYVPQTPYIFSGTIKENLLLGSRPDITEKDILKACQIAEIESEIEQLPLQFETKMDENAKILSGGQKQRLTIARALLSPAKILIFDEATSGLDTITEKKVVDNLMKLKDKTIIFIAHRLAIAQRTNNIVVVDHGQIVEQGSHEKLMQKHGFYYNLVEN</sequence>
<dbReference type="AlphaFoldDB" id="K1NTV2"/>
<protein>
    <recommendedName>
        <fullName evidence="9">ABC transporter domain-containing protein</fullName>
    </recommendedName>
</protein>
<evidence type="ECO:0000256" key="5">
    <source>
        <dbReference type="ARBA" id="ARBA00022741"/>
    </source>
</evidence>
<keyword evidence="4" id="KW-0812">Transmembrane</keyword>
<dbReference type="GO" id="GO:0034040">
    <property type="term" value="F:ATPase-coupled lipid transmembrane transporter activity"/>
    <property type="evidence" value="ECO:0007669"/>
    <property type="project" value="TreeGrafter"/>
</dbReference>
<evidence type="ECO:0000256" key="4">
    <source>
        <dbReference type="ARBA" id="ARBA00022692"/>
    </source>
</evidence>
<organism evidence="10 11">
    <name type="scientific">Lactobacillus crispatus FB077-07</name>
    <dbReference type="NCBI Taxonomy" id="883092"/>
    <lineage>
        <taxon>Bacteria</taxon>
        <taxon>Bacillati</taxon>
        <taxon>Bacillota</taxon>
        <taxon>Bacilli</taxon>
        <taxon>Lactobacillales</taxon>
        <taxon>Lactobacillaceae</taxon>
        <taxon>Lactobacillus</taxon>
    </lineage>
</organism>
<dbReference type="GO" id="GO:0005524">
    <property type="term" value="F:ATP binding"/>
    <property type="evidence" value="ECO:0007669"/>
    <property type="project" value="UniProtKB-KW"/>
</dbReference>
<proteinExistence type="predicted"/>
<evidence type="ECO:0000256" key="2">
    <source>
        <dbReference type="ARBA" id="ARBA00022448"/>
    </source>
</evidence>
<gene>
    <name evidence="10" type="ORF">HMPREF9249_00788</name>
</gene>
<keyword evidence="8" id="KW-0472">Membrane</keyword>
<dbReference type="Pfam" id="PF00005">
    <property type="entry name" value="ABC_tran"/>
    <property type="match status" value="1"/>
</dbReference>
<comment type="caution">
    <text evidence="10">The sequence shown here is derived from an EMBL/GenBank/DDBJ whole genome shotgun (WGS) entry which is preliminary data.</text>
</comment>
<evidence type="ECO:0000256" key="3">
    <source>
        <dbReference type="ARBA" id="ARBA00022475"/>
    </source>
</evidence>
<evidence type="ECO:0000313" key="10">
    <source>
        <dbReference type="EMBL" id="EKB71649.1"/>
    </source>
</evidence>
<dbReference type="HOGENOM" id="CLU_000604_1_9_9"/>
<evidence type="ECO:0000256" key="7">
    <source>
        <dbReference type="ARBA" id="ARBA00022989"/>
    </source>
</evidence>
<dbReference type="Gene3D" id="3.40.50.300">
    <property type="entry name" value="P-loop containing nucleotide triphosphate hydrolases"/>
    <property type="match status" value="1"/>
</dbReference>